<dbReference type="Pfam" id="PF04264">
    <property type="entry name" value="YceI"/>
    <property type="match status" value="1"/>
</dbReference>
<proteinExistence type="predicted"/>
<dbReference type="SUPFAM" id="SSF101874">
    <property type="entry name" value="YceI-like"/>
    <property type="match status" value="1"/>
</dbReference>
<sequence length="187" mass="20930">MTRSLLVLIGTLFAIPAYAVDNYTIDPTHTWPMFEVNHLGYSTQRGRFNKSSGKITLDVAARQGSVDIVIDANSLDMGFAKWDEHMKGEEFFNVAQYPTIRFTSDKLIFDGDKVVGAEGKFNLLATTRPLTLRVDNFHCAPFPLTRKMHCGADITATISRTQFGMAKFVPMVGDEIRLYSPIEADKD</sequence>
<dbReference type="PANTHER" id="PTHR34406:SF2">
    <property type="entry name" value="PERIPLASMIC PROTEIN"/>
    <property type="match status" value="1"/>
</dbReference>
<evidence type="ECO:0000259" key="1">
    <source>
        <dbReference type="SMART" id="SM00867"/>
    </source>
</evidence>
<accession>A0A1J5S8A5</accession>
<dbReference type="PANTHER" id="PTHR34406">
    <property type="entry name" value="PROTEIN YCEI"/>
    <property type="match status" value="1"/>
</dbReference>
<organism evidence="2">
    <name type="scientific">mine drainage metagenome</name>
    <dbReference type="NCBI Taxonomy" id="410659"/>
    <lineage>
        <taxon>unclassified sequences</taxon>
        <taxon>metagenomes</taxon>
        <taxon>ecological metagenomes</taxon>
    </lineage>
</organism>
<dbReference type="InterPro" id="IPR036761">
    <property type="entry name" value="TTHA0802/YceI-like_sf"/>
</dbReference>
<protein>
    <submittedName>
        <fullName evidence="2">Protein YceI</fullName>
    </submittedName>
</protein>
<dbReference type="AlphaFoldDB" id="A0A1J5S8A5"/>
<dbReference type="Gene3D" id="2.40.128.110">
    <property type="entry name" value="Lipid/polyisoprenoid-binding, YceI-like"/>
    <property type="match status" value="1"/>
</dbReference>
<name>A0A1J5S8A5_9ZZZZ</name>
<dbReference type="SMART" id="SM00867">
    <property type="entry name" value="YceI"/>
    <property type="match status" value="1"/>
</dbReference>
<comment type="caution">
    <text evidence="2">The sequence shown here is derived from an EMBL/GenBank/DDBJ whole genome shotgun (WGS) entry which is preliminary data.</text>
</comment>
<dbReference type="InterPro" id="IPR007372">
    <property type="entry name" value="Lipid/polyisoprenoid-bd_YceI"/>
</dbReference>
<feature type="domain" description="Lipid/polyisoprenoid-binding YceI-like" evidence="1">
    <location>
        <begin position="22"/>
        <end position="185"/>
    </location>
</feature>
<dbReference type="EMBL" id="MLJW01000059">
    <property type="protein sequence ID" value="OIR04179.1"/>
    <property type="molecule type" value="Genomic_DNA"/>
</dbReference>
<gene>
    <name evidence="2" type="primary">yceI_11</name>
    <name evidence="2" type="ORF">GALL_136610</name>
</gene>
<evidence type="ECO:0000313" key="2">
    <source>
        <dbReference type="EMBL" id="OIR04179.1"/>
    </source>
</evidence>
<reference evidence="2" key="1">
    <citation type="submission" date="2016-10" db="EMBL/GenBank/DDBJ databases">
        <title>Sequence of Gallionella enrichment culture.</title>
        <authorList>
            <person name="Poehlein A."/>
            <person name="Muehling M."/>
            <person name="Daniel R."/>
        </authorList>
    </citation>
    <scope>NUCLEOTIDE SEQUENCE</scope>
</reference>